<dbReference type="AlphaFoldDB" id="M9M4U6"/>
<keyword evidence="2" id="KW-0813">Transport</keyword>
<dbReference type="GO" id="GO:0022857">
    <property type="term" value="F:transmembrane transporter activity"/>
    <property type="evidence" value="ECO:0007669"/>
    <property type="project" value="InterPro"/>
</dbReference>
<evidence type="ECO:0000256" key="6">
    <source>
        <dbReference type="SAM" id="Phobius"/>
    </source>
</evidence>
<keyword evidence="5 6" id="KW-0472">Membrane</keyword>
<feature type="transmembrane region" description="Helical" evidence="6">
    <location>
        <begin position="243"/>
        <end position="265"/>
    </location>
</feature>
<dbReference type="PANTHER" id="PTHR43791:SF20">
    <property type="entry name" value="TRANSPORTER, PUTATIVE (AFU_ORTHOLOGUE AFUA_3G14670)-RELATED"/>
    <property type="match status" value="1"/>
</dbReference>
<feature type="transmembrane region" description="Helical" evidence="6">
    <location>
        <begin position="315"/>
        <end position="335"/>
    </location>
</feature>
<feature type="transmembrane region" description="Helical" evidence="6">
    <location>
        <begin position="123"/>
        <end position="142"/>
    </location>
</feature>
<dbReference type="STRING" id="1151754.M9M4U6"/>
<proteinExistence type="predicted"/>
<evidence type="ECO:0000256" key="1">
    <source>
        <dbReference type="ARBA" id="ARBA00004141"/>
    </source>
</evidence>
<feature type="transmembrane region" description="Helical" evidence="6">
    <location>
        <begin position="175"/>
        <end position="197"/>
    </location>
</feature>
<reference evidence="8" key="1">
    <citation type="journal article" date="2013" name="Genome Announc.">
        <title>Genome sequence of the basidiomycetous yeast Pseudozyma antarctica T-34, a producer of the glycolipid biosurfactants mannosylerythritol lipids.</title>
        <authorList>
            <person name="Morita T."/>
            <person name="Koike H."/>
            <person name="Koyama Y."/>
            <person name="Hagiwara H."/>
            <person name="Ito E."/>
            <person name="Fukuoka T."/>
            <person name="Imura T."/>
            <person name="Machida M."/>
            <person name="Kitamoto D."/>
        </authorList>
    </citation>
    <scope>NUCLEOTIDE SEQUENCE [LARGE SCALE GENOMIC DNA]</scope>
    <source>
        <strain evidence="8">T-34</strain>
    </source>
</reference>
<evidence type="ECO:0000256" key="4">
    <source>
        <dbReference type="ARBA" id="ARBA00022989"/>
    </source>
</evidence>
<feature type="transmembrane region" description="Helical" evidence="6">
    <location>
        <begin position="472"/>
        <end position="493"/>
    </location>
</feature>
<dbReference type="FunFam" id="1.20.1250.20:FF:000013">
    <property type="entry name" value="MFS general substrate transporter"/>
    <property type="match status" value="1"/>
</dbReference>
<dbReference type="Gene3D" id="1.20.1250.20">
    <property type="entry name" value="MFS general substrate transporter like domains"/>
    <property type="match status" value="1"/>
</dbReference>
<organism evidence="7 8">
    <name type="scientific">Pseudozyma antarctica (strain T-34)</name>
    <name type="common">Yeast</name>
    <name type="synonym">Candida antarctica</name>
    <dbReference type="NCBI Taxonomy" id="1151754"/>
    <lineage>
        <taxon>Eukaryota</taxon>
        <taxon>Fungi</taxon>
        <taxon>Dikarya</taxon>
        <taxon>Basidiomycota</taxon>
        <taxon>Ustilaginomycotina</taxon>
        <taxon>Ustilaginomycetes</taxon>
        <taxon>Ustilaginales</taxon>
        <taxon>Ustilaginaceae</taxon>
        <taxon>Moesziomyces</taxon>
    </lineage>
</organism>
<feature type="transmembrane region" description="Helical" evidence="6">
    <location>
        <begin position="406"/>
        <end position="427"/>
    </location>
</feature>
<evidence type="ECO:0000256" key="3">
    <source>
        <dbReference type="ARBA" id="ARBA00022692"/>
    </source>
</evidence>
<name>M9M4U6_PSEA3</name>
<feature type="transmembrane region" description="Helical" evidence="6">
    <location>
        <begin position="379"/>
        <end position="400"/>
    </location>
</feature>
<dbReference type="PANTHER" id="PTHR43791">
    <property type="entry name" value="PERMEASE-RELATED"/>
    <property type="match status" value="1"/>
</dbReference>
<dbReference type="Proteomes" id="UP000011976">
    <property type="component" value="Unassembled WGS sequence"/>
</dbReference>
<keyword evidence="3 6" id="KW-0812">Transmembrane</keyword>
<feature type="transmembrane region" description="Helical" evidence="6">
    <location>
        <begin position="355"/>
        <end position="372"/>
    </location>
</feature>
<evidence type="ECO:0000313" key="7">
    <source>
        <dbReference type="EMBL" id="GAC75480.1"/>
    </source>
</evidence>
<feature type="transmembrane region" description="Helical" evidence="6">
    <location>
        <begin position="439"/>
        <end position="460"/>
    </location>
</feature>
<sequence length="522" mass="57473">MDKLTDLVLKPANGGKGNAVMTRTASKISDSLSDEKVGLPGIPALESDQTFYQRGMPDSLKSMSSDEIKFLEKQLVRKLDLHIMPVVIVMFLLNIIDRNGLTNAKLGTLTKDLGLDSHEYQTALMLLYVGYLLFQVPSNMLLPYTRPSLYLPGCMALWGIVSACTGATHNYGGLVACRITLGFLEAPFLGGVVYLFSCFYKKSELVARIAILYCGNSLSNGFGGLFAAGILQNLNGAHGLSAWRYIFIIEGAATVGVAFMAAALLPDWPSNTRWLQGNMKDLAIYRISAENGGAAEDEKPKKWTTGVTLAFKDPIVWLCVLMQHMLLVAQSYTYFFPTIVKTLGYNRTNTLLLTAPPYFFAFIVSVFNAWHAGATNERFWHITIPMCCSIVGNVLVVAVLKTGPRYFGMFLQALGPYAAFSLILGWISSSIARPKHKRAVALALSNSIANGSHLYTSYIYPDKDKPRFLKGGIIIMAASFLCIACAFSLKFILKRRNAEYDKAENEGKENANPVGFGFRYVY</sequence>
<evidence type="ECO:0000256" key="5">
    <source>
        <dbReference type="ARBA" id="ARBA00023136"/>
    </source>
</evidence>
<dbReference type="InterPro" id="IPR036259">
    <property type="entry name" value="MFS_trans_sf"/>
</dbReference>
<evidence type="ECO:0000256" key="2">
    <source>
        <dbReference type="ARBA" id="ARBA00022448"/>
    </source>
</evidence>
<comment type="subcellular location">
    <subcellularLocation>
        <location evidence="1">Membrane</location>
        <topology evidence="1">Multi-pass membrane protein</topology>
    </subcellularLocation>
</comment>
<feature type="transmembrane region" description="Helical" evidence="6">
    <location>
        <begin position="149"/>
        <end position="169"/>
    </location>
</feature>
<dbReference type="FunFam" id="1.20.1250.20:FF:000057">
    <property type="entry name" value="MFS general substrate transporter"/>
    <property type="match status" value="1"/>
</dbReference>
<accession>M9M4U6</accession>
<dbReference type="EMBL" id="DF196782">
    <property type="protein sequence ID" value="GAC75480.1"/>
    <property type="molecule type" value="Genomic_DNA"/>
</dbReference>
<protein>
    <submittedName>
        <fullName evidence="7">Permease of the major facilitator superfamily</fullName>
    </submittedName>
</protein>
<dbReference type="GO" id="GO:0016020">
    <property type="term" value="C:membrane"/>
    <property type="evidence" value="ECO:0007669"/>
    <property type="project" value="UniProtKB-SubCell"/>
</dbReference>
<feature type="transmembrane region" description="Helical" evidence="6">
    <location>
        <begin position="209"/>
        <end position="231"/>
    </location>
</feature>
<gene>
    <name evidence="7" type="ORF">PANT_16d00001</name>
</gene>
<evidence type="ECO:0000313" key="8">
    <source>
        <dbReference type="Proteomes" id="UP000011976"/>
    </source>
</evidence>
<feature type="transmembrane region" description="Helical" evidence="6">
    <location>
        <begin position="79"/>
        <end position="96"/>
    </location>
</feature>
<dbReference type="SUPFAM" id="SSF103473">
    <property type="entry name" value="MFS general substrate transporter"/>
    <property type="match status" value="1"/>
</dbReference>
<dbReference type="InterPro" id="IPR011701">
    <property type="entry name" value="MFS"/>
</dbReference>
<dbReference type="Pfam" id="PF07690">
    <property type="entry name" value="MFS_1"/>
    <property type="match status" value="1"/>
</dbReference>
<keyword evidence="4 6" id="KW-1133">Transmembrane helix</keyword>